<name>A0AAJ0JQQ8_STACA</name>
<reference evidence="1 2" key="1">
    <citation type="submission" date="2015-03" db="EMBL/GenBank/DDBJ databases">
        <title>Draft Genome Sequence of S. carnosus subsp. utilis LTH 7013, Isolated from South Tirolean Ham.</title>
        <authorList>
            <person name="Mueller A."/>
            <person name="Huptas C."/>
            <person name="Wenning M."/>
            <person name="Weiss A."/>
            <person name="Schmidt H."/>
        </authorList>
    </citation>
    <scope>NUCLEOTIDE SEQUENCE [LARGE SCALE GENOMIC DNA]</scope>
    <source>
        <strain evidence="1 2">LTH7013</strain>
    </source>
</reference>
<gene>
    <name evidence="1" type="ORF">VV61_00900</name>
</gene>
<comment type="caution">
    <text evidence="1">The sequence shown here is derived from an EMBL/GenBank/DDBJ whole genome shotgun (WGS) entry which is preliminary data.</text>
</comment>
<dbReference type="AlphaFoldDB" id="A0AAJ0JQQ8"/>
<evidence type="ECO:0000313" key="1">
    <source>
        <dbReference type="EMBL" id="KKB26076.1"/>
    </source>
</evidence>
<dbReference type="EMBL" id="LAIU01000001">
    <property type="protein sequence ID" value="KKB26076.1"/>
    <property type="molecule type" value="Genomic_DNA"/>
</dbReference>
<dbReference type="Proteomes" id="UP000033530">
    <property type="component" value="Unassembled WGS sequence"/>
</dbReference>
<dbReference type="RefSeq" id="WP_046099211.1">
    <property type="nucleotide sequence ID" value="NZ_BKAP01000001.1"/>
</dbReference>
<proteinExistence type="predicted"/>
<protein>
    <submittedName>
        <fullName evidence="1">Uncharacterized protein</fullName>
    </submittedName>
</protein>
<accession>A0AAJ0JQQ8</accession>
<sequence>MSDIIPFPQNNEKLIKDIKTFFEQEKYEQMYDAFMNYEREFELTTELALLKCEMLLRMEQYLELREEAIVLLKQGYDAYDKLMVYYMTSLHGLGQYFECVEVFNQIIDQVKDHNIRMQLFPIKEDAQMQLNENKKRYIARMKQFSDLKVDQQLYLIFDLMHEGQFGFTDTFAELLSTHPFHTNVQTIILEYLKKGQYNKEVKFTKYEAEFTVQPDQLPGLEYAVFTQQVIPNVMERFENNYGDQLRSEIAQMLQNFSIALYPLEIEKVASIKIWIDSFYVYLEKMLNLSFSPTENINDKVNNWIEKVQKNIK</sequence>
<evidence type="ECO:0000313" key="2">
    <source>
        <dbReference type="Proteomes" id="UP000033530"/>
    </source>
</evidence>
<organism evidence="1 2">
    <name type="scientific">Staphylococcus carnosus</name>
    <dbReference type="NCBI Taxonomy" id="1281"/>
    <lineage>
        <taxon>Bacteria</taxon>
        <taxon>Bacillati</taxon>
        <taxon>Bacillota</taxon>
        <taxon>Bacilli</taxon>
        <taxon>Bacillales</taxon>
        <taxon>Staphylococcaceae</taxon>
        <taxon>Staphylococcus</taxon>
    </lineage>
</organism>